<evidence type="ECO:0000256" key="2">
    <source>
        <dbReference type="ARBA" id="ARBA00023008"/>
    </source>
</evidence>
<dbReference type="PANTHER" id="PTHR38439">
    <property type="entry name" value="AURACYANIN-B"/>
    <property type="match status" value="1"/>
</dbReference>
<dbReference type="InterPro" id="IPR008972">
    <property type="entry name" value="Cupredoxin"/>
</dbReference>
<evidence type="ECO:0000259" key="4">
    <source>
        <dbReference type="Pfam" id="PF00127"/>
    </source>
</evidence>
<evidence type="ECO:0000313" key="5">
    <source>
        <dbReference type="EMBL" id="MBO0661968.1"/>
    </source>
</evidence>
<dbReference type="PANTHER" id="PTHR38439:SF3">
    <property type="entry name" value="COPPER-RESISTANT CUPROPROTEIN COPI"/>
    <property type="match status" value="1"/>
</dbReference>
<organism evidence="5 6">
    <name type="scientific">Jiella flava</name>
    <dbReference type="NCBI Taxonomy" id="2816857"/>
    <lineage>
        <taxon>Bacteria</taxon>
        <taxon>Pseudomonadati</taxon>
        <taxon>Pseudomonadota</taxon>
        <taxon>Alphaproteobacteria</taxon>
        <taxon>Hyphomicrobiales</taxon>
        <taxon>Aurantimonadaceae</taxon>
        <taxon>Jiella</taxon>
    </lineage>
</organism>
<dbReference type="PROSITE" id="PS00079">
    <property type="entry name" value="MULTICOPPER_OXIDASE1"/>
    <property type="match status" value="1"/>
</dbReference>
<protein>
    <submittedName>
        <fullName evidence="5">Cupredoxin domain-containing protein</fullName>
    </submittedName>
</protein>
<keyword evidence="6" id="KW-1185">Reference proteome</keyword>
<evidence type="ECO:0000256" key="1">
    <source>
        <dbReference type="ARBA" id="ARBA00022723"/>
    </source>
</evidence>
<comment type="caution">
    <text evidence="5">The sequence shown here is derived from an EMBL/GenBank/DDBJ whole genome shotgun (WGS) entry which is preliminary data.</text>
</comment>
<dbReference type="EMBL" id="JAFMPP010000003">
    <property type="protein sequence ID" value="MBO0661968.1"/>
    <property type="molecule type" value="Genomic_DNA"/>
</dbReference>
<reference evidence="5" key="1">
    <citation type="submission" date="2021-03" db="EMBL/GenBank/DDBJ databases">
        <title>Whole genome sequence of Jiella sp. CQZ9-1.</title>
        <authorList>
            <person name="Tuo L."/>
        </authorList>
    </citation>
    <scope>NUCLEOTIDE SEQUENCE</scope>
    <source>
        <strain evidence="5">CQZ9-1</strain>
    </source>
</reference>
<dbReference type="Pfam" id="PF00127">
    <property type="entry name" value="Copper-bind"/>
    <property type="match status" value="1"/>
</dbReference>
<dbReference type="SUPFAM" id="SSF49503">
    <property type="entry name" value="Cupredoxins"/>
    <property type="match status" value="1"/>
</dbReference>
<proteinExistence type="predicted"/>
<dbReference type="InterPro" id="IPR033138">
    <property type="entry name" value="Cu_oxidase_CS"/>
</dbReference>
<dbReference type="GO" id="GO:0005507">
    <property type="term" value="F:copper ion binding"/>
    <property type="evidence" value="ECO:0007669"/>
    <property type="project" value="InterPro"/>
</dbReference>
<dbReference type="GO" id="GO:0009055">
    <property type="term" value="F:electron transfer activity"/>
    <property type="evidence" value="ECO:0007669"/>
    <property type="project" value="InterPro"/>
</dbReference>
<gene>
    <name evidence="5" type="ORF">J1C48_05220</name>
</gene>
<dbReference type="RefSeq" id="WP_207256734.1">
    <property type="nucleotide sequence ID" value="NZ_JAFMPP010000003.1"/>
</dbReference>
<accession>A0A939JRJ2</accession>
<keyword evidence="2" id="KW-0186">Copper</keyword>
<name>A0A939JRJ2_9HYPH</name>
<keyword evidence="3" id="KW-0732">Signal</keyword>
<feature type="domain" description="Blue (type 1) copper" evidence="4">
    <location>
        <begin position="57"/>
        <end position="160"/>
    </location>
</feature>
<keyword evidence="1" id="KW-0479">Metal-binding</keyword>
<dbReference type="InterPro" id="IPR000923">
    <property type="entry name" value="BlueCu_1"/>
</dbReference>
<evidence type="ECO:0000313" key="6">
    <source>
        <dbReference type="Proteomes" id="UP000664122"/>
    </source>
</evidence>
<feature type="chain" id="PRO_5037267523" evidence="3">
    <location>
        <begin position="25"/>
        <end position="166"/>
    </location>
</feature>
<dbReference type="Gene3D" id="2.60.40.420">
    <property type="entry name" value="Cupredoxins - blue copper proteins"/>
    <property type="match status" value="1"/>
</dbReference>
<dbReference type="AlphaFoldDB" id="A0A939JRJ2"/>
<evidence type="ECO:0000256" key="3">
    <source>
        <dbReference type="SAM" id="SignalP"/>
    </source>
</evidence>
<dbReference type="Proteomes" id="UP000664122">
    <property type="component" value="Unassembled WGS sequence"/>
</dbReference>
<feature type="signal peptide" evidence="3">
    <location>
        <begin position="1"/>
        <end position="24"/>
    </location>
</feature>
<sequence length="166" mass="17606">MSRALIATLATTLAIVPAASVAAAAESHSGDHHAESIEIAPSSAKPDRTITINMVERPDGSMGFTPDHVTVTAGRTIRFEVHNTGTLDHEFVVGDHEALMEHKAEMEKMPDMKHTDPGELRLAPGQSGSVTLRFDKPGPFGFACLIPGHYEVGMHGVLTVTAASQS</sequence>
<dbReference type="InterPro" id="IPR050845">
    <property type="entry name" value="Cu-binding_ET"/>
</dbReference>